<organism evidence="1 2">
    <name type="scientific">Sumerlaea chitinivorans</name>
    <dbReference type="NCBI Taxonomy" id="2250252"/>
    <lineage>
        <taxon>Bacteria</taxon>
        <taxon>Candidatus Sumerlaeota</taxon>
        <taxon>Candidatus Sumerlaeia</taxon>
        <taxon>Candidatus Sumerlaeales</taxon>
        <taxon>Candidatus Sumerlaeaceae</taxon>
        <taxon>Candidatus Sumerlaea</taxon>
    </lineage>
</organism>
<dbReference type="Proteomes" id="UP000262583">
    <property type="component" value="Chromosome"/>
</dbReference>
<dbReference type="EMBL" id="CP030759">
    <property type="protein sequence ID" value="AXA36814.1"/>
    <property type="molecule type" value="Genomic_DNA"/>
</dbReference>
<name>A0A2Z4Y6I9_SUMC1</name>
<dbReference type="KEGG" id="schv:BRCON_2037"/>
<gene>
    <name evidence="1" type="ORF">BRCON_2037</name>
</gene>
<evidence type="ECO:0000313" key="2">
    <source>
        <dbReference type="Proteomes" id="UP000262583"/>
    </source>
</evidence>
<accession>A0A2Z4Y6I9</accession>
<evidence type="ECO:0000313" key="1">
    <source>
        <dbReference type="EMBL" id="AXA36814.1"/>
    </source>
</evidence>
<dbReference type="AlphaFoldDB" id="A0A2Z4Y6I9"/>
<sequence>MGMPAPADRGGVRATTGSLLAAGIGFMIPDGWIPEEPSSPVRLAQYRLPGSGGDAEMSVFAFGPGQGGTPKANIERWVGQFRSDEATTGSQPADVAELETGGLRLYLVRTSGTYTPTAMGMMGPPQEPKPDYALFGLVVEGGPQGLLFVKVTGPRQTMQEQNANLEAFALSAKRM</sequence>
<reference evidence="1 2" key="1">
    <citation type="submission" date="2018-05" db="EMBL/GenBank/DDBJ databases">
        <title>A metagenomic window into the 2 km-deep terrestrial subsurface aquifer revealed taxonomically and functionally diverse microbial community comprising novel uncultured bacterial lineages.</title>
        <authorList>
            <person name="Kadnikov V.V."/>
            <person name="Mardanov A.V."/>
            <person name="Beletsky A.V."/>
            <person name="Banks D."/>
            <person name="Pimenov N.V."/>
            <person name="Frank Y.A."/>
            <person name="Karnachuk O.V."/>
            <person name="Ravin N.V."/>
        </authorList>
    </citation>
    <scope>NUCLEOTIDE SEQUENCE [LARGE SCALE GENOMIC DNA]</scope>
    <source>
        <strain evidence="1">BY</strain>
    </source>
</reference>
<evidence type="ECO:0008006" key="3">
    <source>
        <dbReference type="Google" id="ProtNLM"/>
    </source>
</evidence>
<protein>
    <recommendedName>
        <fullName evidence="3">DUF1795 domain-containing protein</fullName>
    </recommendedName>
</protein>
<proteinExistence type="predicted"/>